<dbReference type="RefSeq" id="WP_088073462.1">
    <property type="nucleotide sequence ID" value="NZ_JAHQCR010000073.1"/>
</dbReference>
<keyword evidence="2" id="KW-0548">Nucleotidyltransferase</keyword>
<dbReference type="InterPro" id="IPR045886">
    <property type="entry name" value="ThiF/MoeB/HesA"/>
</dbReference>
<dbReference type="Proteomes" id="UP000790580">
    <property type="component" value="Unassembled WGS sequence"/>
</dbReference>
<dbReference type="PANTHER" id="PTHR10953:SF102">
    <property type="entry name" value="ADENYLYLTRANSFERASE AND SULFURTRANSFERASE MOCS3"/>
    <property type="match status" value="1"/>
</dbReference>
<dbReference type="EMBL" id="JAHQCR010000073">
    <property type="protein sequence ID" value="MBU9723236.1"/>
    <property type="molecule type" value="Genomic_DNA"/>
</dbReference>
<keyword evidence="2" id="KW-0808">Transferase</keyword>
<reference evidence="2 3" key="1">
    <citation type="submission" date="2021-06" db="EMBL/GenBank/DDBJ databases">
        <title>Bacillus sp. RD4P76, an endophyte from a halophyte.</title>
        <authorList>
            <person name="Sun J.-Q."/>
        </authorList>
    </citation>
    <scope>NUCLEOTIDE SEQUENCE [LARGE SCALE GENOMIC DNA]</scope>
    <source>
        <strain evidence="2 3">JCM 17098</strain>
    </source>
</reference>
<dbReference type="InterPro" id="IPR035985">
    <property type="entry name" value="Ubiquitin-activating_enz"/>
</dbReference>
<gene>
    <name evidence="2" type="ORF">KS407_17605</name>
</gene>
<keyword evidence="3" id="KW-1185">Reference proteome</keyword>
<comment type="caution">
    <text evidence="2">The sequence shown here is derived from an EMBL/GenBank/DDBJ whole genome shotgun (WGS) entry which is preliminary data.</text>
</comment>
<dbReference type="InterPro" id="IPR000594">
    <property type="entry name" value="ThiF_NAD_FAD-bd"/>
</dbReference>
<dbReference type="Gene3D" id="3.40.50.720">
    <property type="entry name" value="NAD(P)-binding Rossmann-like Domain"/>
    <property type="match status" value="1"/>
</dbReference>
<sequence length="378" mass="42882">MMIPKFKSTIEVRVAHNDIHFIDNIKSTIKIFESEEKVVELIKEIDGRNSEDEIYYKLKQNFEDITLEDVKETLDSMLKFGLISDEYKNSHQYSNPIFEKWNRQILFWDAYGQEGISGIDIQEKLFNSNVLIVGVGGLGSWVGMYLTQIGLGNITIIDYDHVEKSNLNRQVLFCEKDVGKLKTVAAKESLLNINSSINVTTYNTKIDDYIVLDEYLDGIDFVINCADEPNVFDTGMIVGKACMERSIPHIIGGGYNHHIGMLGPTVIPYKSPCWGCYELQLKLPEWSSYEVIKNRTKGEAPSLNILTSHIANIQSFEIIKVLTGITPPTMMGKKGEVNLNTLDTSYEVFRRQPNCKMCGKGNTSGKSGRERMFTNERI</sequence>
<evidence type="ECO:0000313" key="3">
    <source>
        <dbReference type="Proteomes" id="UP000790580"/>
    </source>
</evidence>
<dbReference type="PANTHER" id="PTHR10953">
    <property type="entry name" value="UBIQUITIN-ACTIVATING ENZYME E1"/>
    <property type="match status" value="1"/>
</dbReference>
<protein>
    <submittedName>
        <fullName evidence="2">ThiF family adenylyltransferase</fullName>
    </submittedName>
</protein>
<feature type="domain" description="THIF-type NAD/FAD binding fold" evidence="1">
    <location>
        <begin position="102"/>
        <end position="356"/>
    </location>
</feature>
<dbReference type="GO" id="GO:0016779">
    <property type="term" value="F:nucleotidyltransferase activity"/>
    <property type="evidence" value="ECO:0007669"/>
    <property type="project" value="UniProtKB-KW"/>
</dbReference>
<name>A0ABS6JXB7_9BACI</name>
<proteinExistence type="predicted"/>
<organism evidence="2 3">
    <name type="scientific">Evansella alkalicola</name>
    <dbReference type="NCBI Taxonomy" id="745819"/>
    <lineage>
        <taxon>Bacteria</taxon>
        <taxon>Bacillati</taxon>
        <taxon>Bacillota</taxon>
        <taxon>Bacilli</taxon>
        <taxon>Bacillales</taxon>
        <taxon>Bacillaceae</taxon>
        <taxon>Evansella</taxon>
    </lineage>
</organism>
<dbReference type="SUPFAM" id="SSF69572">
    <property type="entry name" value="Activating enzymes of the ubiquitin-like proteins"/>
    <property type="match status" value="1"/>
</dbReference>
<dbReference type="Pfam" id="PF00899">
    <property type="entry name" value="ThiF"/>
    <property type="match status" value="1"/>
</dbReference>
<dbReference type="CDD" id="cd00757">
    <property type="entry name" value="ThiF_MoeB_HesA_family"/>
    <property type="match status" value="1"/>
</dbReference>
<evidence type="ECO:0000259" key="1">
    <source>
        <dbReference type="Pfam" id="PF00899"/>
    </source>
</evidence>
<evidence type="ECO:0000313" key="2">
    <source>
        <dbReference type="EMBL" id="MBU9723236.1"/>
    </source>
</evidence>
<accession>A0ABS6JXB7</accession>